<dbReference type="AlphaFoldDB" id="A0A0F9KKX9"/>
<proteinExistence type="predicted"/>
<comment type="caution">
    <text evidence="1">The sequence shown here is derived from an EMBL/GenBank/DDBJ whole genome shotgun (WGS) entry which is preliminary data.</text>
</comment>
<protein>
    <submittedName>
        <fullName evidence="1">Uncharacterized protein</fullName>
    </submittedName>
</protein>
<dbReference type="EMBL" id="LAZR01014786">
    <property type="protein sequence ID" value="KKM15950.1"/>
    <property type="molecule type" value="Genomic_DNA"/>
</dbReference>
<organism evidence="1">
    <name type="scientific">marine sediment metagenome</name>
    <dbReference type="NCBI Taxonomy" id="412755"/>
    <lineage>
        <taxon>unclassified sequences</taxon>
        <taxon>metagenomes</taxon>
        <taxon>ecological metagenomes</taxon>
    </lineage>
</organism>
<gene>
    <name evidence="1" type="ORF">LCGC14_1690720</name>
</gene>
<sequence length="54" mass="5583">MYCEERTLIETVSHAGQGTLTLLVTLEYIGALMGESRGGAASANIGIDAATLRG</sequence>
<evidence type="ECO:0000313" key="1">
    <source>
        <dbReference type="EMBL" id="KKM15950.1"/>
    </source>
</evidence>
<reference evidence="1" key="1">
    <citation type="journal article" date="2015" name="Nature">
        <title>Complex archaea that bridge the gap between prokaryotes and eukaryotes.</title>
        <authorList>
            <person name="Spang A."/>
            <person name="Saw J.H."/>
            <person name="Jorgensen S.L."/>
            <person name="Zaremba-Niedzwiedzka K."/>
            <person name="Martijn J."/>
            <person name="Lind A.E."/>
            <person name="van Eijk R."/>
            <person name="Schleper C."/>
            <person name="Guy L."/>
            <person name="Ettema T.J."/>
        </authorList>
    </citation>
    <scope>NUCLEOTIDE SEQUENCE</scope>
</reference>
<name>A0A0F9KKX9_9ZZZZ</name>
<accession>A0A0F9KKX9</accession>